<gene>
    <name evidence="1" type="ORF">BD626DRAFT_540723</name>
</gene>
<evidence type="ECO:0000313" key="1">
    <source>
        <dbReference type="EMBL" id="TRM57208.1"/>
    </source>
</evidence>
<name>A0A550BXE8_9AGAR</name>
<dbReference type="Proteomes" id="UP000320762">
    <property type="component" value="Unassembled WGS sequence"/>
</dbReference>
<dbReference type="STRING" id="97359.A0A550BXE8"/>
<protein>
    <recommendedName>
        <fullName evidence="3">F-box domain-containing protein</fullName>
    </recommendedName>
</protein>
<dbReference type="OrthoDB" id="2745898at2759"/>
<evidence type="ECO:0000313" key="2">
    <source>
        <dbReference type="Proteomes" id="UP000320762"/>
    </source>
</evidence>
<evidence type="ECO:0008006" key="3">
    <source>
        <dbReference type="Google" id="ProtNLM"/>
    </source>
</evidence>
<organism evidence="1 2">
    <name type="scientific">Schizophyllum amplum</name>
    <dbReference type="NCBI Taxonomy" id="97359"/>
    <lineage>
        <taxon>Eukaryota</taxon>
        <taxon>Fungi</taxon>
        <taxon>Dikarya</taxon>
        <taxon>Basidiomycota</taxon>
        <taxon>Agaricomycotina</taxon>
        <taxon>Agaricomycetes</taxon>
        <taxon>Agaricomycetidae</taxon>
        <taxon>Agaricales</taxon>
        <taxon>Schizophyllaceae</taxon>
        <taxon>Schizophyllum</taxon>
    </lineage>
</organism>
<dbReference type="EMBL" id="VDMD01000051">
    <property type="protein sequence ID" value="TRM57208.1"/>
    <property type="molecule type" value="Genomic_DNA"/>
</dbReference>
<comment type="caution">
    <text evidence="1">The sequence shown here is derived from an EMBL/GenBank/DDBJ whole genome shotgun (WGS) entry which is preliminary data.</text>
</comment>
<reference evidence="1 2" key="1">
    <citation type="journal article" date="2019" name="New Phytol.">
        <title>Comparative genomics reveals unique wood-decay strategies and fruiting body development in the Schizophyllaceae.</title>
        <authorList>
            <person name="Almasi E."/>
            <person name="Sahu N."/>
            <person name="Krizsan K."/>
            <person name="Balint B."/>
            <person name="Kovacs G.M."/>
            <person name="Kiss B."/>
            <person name="Cseklye J."/>
            <person name="Drula E."/>
            <person name="Henrissat B."/>
            <person name="Nagy I."/>
            <person name="Chovatia M."/>
            <person name="Adam C."/>
            <person name="LaButti K."/>
            <person name="Lipzen A."/>
            <person name="Riley R."/>
            <person name="Grigoriev I.V."/>
            <person name="Nagy L.G."/>
        </authorList>
    </citation>
    <scope>NUCLEOTIDE SEQUENCE [LARGE SCALE GENOMIC DNA]</scope>
    <source>
        <strain evidence="1 2">NL-1724</strain>
    </source>
</reference>
<sequence>MAALPPELWEIILEYLPEEVVTLLSCSLVHSMLAPLCQRHLFATISLPGSGLRIERFYTLLKGSPHIAEYVRSLTLQAPTRQSRAAAIHVLRNGTPRITRLGLRGFDWPSCPESLQRALLDVLARPTLSTLGLMFVDRFPAGALCGTTVRHLVLDASDTAPPDEEETDVDECPPPALETLQMLSLGWSPDATAHVDRWLQSALLDLNDLCTVVVDCETYQIYTLSRFVSGDASHISRLVISYSFSDLHGVSSLVHRLSEALATHDCTLSNLRDIDILWYRPHADVTLDETLDAELAHRGRFPALERITWRFATIGPARAQPLGYDHTFPGFDLEKVIAGDEAKIRPEIEERIREGMSQCGELGLLRF</sequence>
<accession>A0A550BXE8</accession>
<dbReference type="AlphaFoldDB" id="A0A550BXE8"/>
<proteinExistence type="predicted"/>
<keyword evidence="2" id="KW-1185">Reference proteome</keyword>